<feature type="signal peptide" evidence="10">
    <location>
        <begin position="1"/>
        <end position="15"/>
    </location>
</feature>
<keyword evidence="6 9" id="KW-0472">Membrane</keyword>
<evidence type="ECO:0000256" key="1">
    <source>
        <dbReference type="ARBA" id="ARBA00004651"/>
    </source>
</evidence>
<dbReference type="Pfam" id="PF00060">
    <property type="entry name" value="Lig_chan"/>
    <property type="match status" value="1"/>
</dbReference>
<keyword evidence="13" id="KW-1185">Reference proteome</keyword>
<evidence type="ECO:0000256" key="9">
    <source>
        <dbReference type="SAM" id="Phobius"/>
    </source>
</evidence>
<comment type="subcellular location">
    <subcellularLocation>
        <location evidence="1">Cell membrane</location>
        <topology evidence="1">Multi-pass membrane protein</topology>
    </subcellularLocation>
</comment>
<feature type="transmembrane region" description="Helical" evidence="9">
    <location>
        <begin position="379"/>
        <end position="398"/>
    </location>
</feature>
<accession>A0A2J7PJC3</accession>
<keyword evidence="4 9" id="KW-0812">Transmembrane</keyword>
<evidence type="ECO:0000256" key="7">
    <source>
        <dbReference type="ARBA" id="ARBA00023170"/>
    </source>
</evidence>
<keyword evidence="3" id="KW-1003">Cell membrane</keyword>
<dbReference type="Gene3D" id="3.40.190.10">
    <property type="entry name" value="Periplasmic binding protein-like II"/>
    <property type="match status" value="1"/>
</dbReference>
<feature type="domain" description="Ionotropic glutamate receptor C-terminal" evidence="11">
    <location>
        <begin position="377"/>
        <end position="528"/>
    </location>
</feature>
<evidence type="ECO:0000313" key="13">
    <source>
        <dbReference type="Proteomes" id="UP000235965"/>
    </source>
</evidence>
<dbReference type="InterPro" id="IPR001320">
    <property type="entry name" value="Iontro_rcpt_C"/>
</dbReference>
<evidence type="ECO:0000256" key="10">
    <source>
        <dbReference type="SAM" id="SignalP"/>
    </source>
</evidence>
<reference evidence="12 13" key="1">
    <citation type="submission" date="2017-12" db="EMBL/GenBank/DDBJ databases">
        <title>Hemimetabolous genomes reveal molecular basis of termite eusociality.</title>
        <authorList>
            <person name="Harrison M.C."/>
            <person name="Jongepier E."/>
            <person name="Robertson H.M."/>
            <person name="Arning N."/>
            <person name="Bitard-Feildel T."/>
            <person name="Chao H."/>
            <person name="Childers C.P."/>
            <person name="Dinh H."/>
            <person name="Doddapaneni H."/>
            <person name="Dugan S."/>
            <person name="Gowin J."/>
            <person name="Greiner C."/>
            <person name="Han Y."/>
            <person name="Hu H."/>
            <person name="Hughes D.S.T."/>
            <person name="Huylmans A.-K."/>
            <person name="Kemena C."/>
            <person name="Kremer L.P.M."/>
            <person name="Lee S.L."/>
            <person name="Lopez-Ezquerra A."/>
            <person name="Mallet L."/>
            <person name="Monroy-Kuhn J.M."/>
            <person name="Moser A."/>
            <person name="Murali S.C."/>
            <person name="Muzny D.M."/>
            <person name="Otani S."/>
            <person name="Piulachs M.-D."/>
            <person name="Poelchau M."/>
            <person name="Qu J."/>
            <person name="Schaub F."/>
            <person name="Wada-Katsumata A."/>
            <person name="Worley K.C."/>
            <person name="Xie Q."/>
            <person name="Ylla G."/>
            <person name="Poulsen M."/>
            <person name="Gibbs R.A."/>
            <person name="Schal C."/>
            <person name="Richards S."/>
            <person name="Belles X."/>
            <person name="Korb J."/>
            <person name="Bornberg-Bauer E."/>
        </authorList>
    </citation>
    <scope>NUCLEOTIDE SEQUENCE [LARGE SCALE GENOMIC DNA]</scope>
    <source>
        <tissue evidence="12">Whole body</tissue>
    </source>
</reference>
<protein>
    <recommendedName>
        <fullName evidence="11">Ionotropic glutamate receptor C-terminal domain-containing protein</fullName>
    </recommendedName>
</protein>
<evidence type="ECO:0000256" key="2">
    <source>
        <dbReference type="ARBA" id="ARBA00008685"/>
    </source>
</evidence>
<dbReference type="PANTHER" id="PTHR42643:SF30">
    <property type="entry name" value="IONOTROPIC RECEPTOR 40A-RELATED"/>
    <property type="match status" value="1"/>
</dbReference>
<organism evidence="12 13">
    <name type="scientific">Cryptotermes secundus</name>
    <dbReference type="NCBI Taxonomy" id="105785"/>
    <lineage>
        <taxon>Eukaryota</taxon>
        <taxon>Metazoa</taxon>
        <taxon>Ecdysozoa</taxon>
        <taxon>Arthropoda</taxon>
        <taxon>Hexapoda</taxon>
        <taxon>Insecta</taxon>
        <taxon>Pterygota</taxon>
        <taxon>Neoptera</taxon>
        <taxon>Polyneoptera</taxon>
        <taxon>Dictyoptera</taxon>
        <taxon>Blattodea</taxon>
        <taxon>Blattoidea</taxon>
        <taxon>Termitoidae</taxon>
        <taxon>Kalotermitidae</taxon>
        <taxon>Cryptotermitinae</taxon>
        <taxon>Cryptotermes</taxon>
    </lineage>
</organism>
<gene>
    <name evidence="12" type="ORF">B7P43_G10299</name>
</gene>
<keyword evidence="5 9" id="KW-1133">Transmembrane helix</keyword>
<dbReference type="SUPFAM" id="SSF53850">
    <property type="entry name" value="Periplasmic binding protein-like II"/>
    <property type="match status" value="1"/>
</dbReference>
<dbReference type="InterPro" id="IPR052192">
    <property type="entry name" value="Insect_Ionotropic_Sensory_Rcpt"/>
</dbReference>
<dbReference type="GO" id="GO:0050906">
    <property type="term" value="P:detection of stimulus involved in sensory perception"/>
    <property type="evidence" value="ECO:0007669"/>
    <property type="project" value="UniProtKB-ARBA"/>
</dbReference>
<evidence type="ECO:0000256" key="5">
    <source>
        <dbReference type="ARBA" id="ARBA00022989"/>
    </source>
</evidence>
<evidence type="ECO:0000256" key="8">
    <source>
        <dbReference type="ARBA" id="ARBA00023180"/>
    </source>
</evidence>
<dbReference type="Proteomes" id="UP000235965">
    <property type="component" value="Unassembled WGS sequence"/>
</dbReference>
<comment type="caution">
    <text evidence="12">The sequence shown here is derived from an EMBL/GenBank/DDBJ whole genome shotgun (WGS) entry which is preliminary data.</text>
</comment>
<dbReference type="AlphaFoldDB" id="A0A2J7PJC3"/>
<comment type="similarity">
    <text evidence="2">Belongs to the glutamate-gated ion channel (TC 1.A.10.1) family.</text>
</comment>
<feature type="transmembrane region" description="Helical" evidence="9">
    <location>
        <begin position="633"/>
        <end position="656"/>
    </location>
</feature>
<dbReference type="Gene3D" id="1.10.287.70">
    <property type="match status" value="1"/>
</dbReference>
<keyword evidence="7" id="KW-0675">Receptor</keyword>
<dbReference type="FunCoup" id="A0A2J7PJC3">
    <property type="interactions" value="40"/>
</dbReference>
<name>A0A2J7PJC3_9NEOP</name>
<keyword evidence="10" id="KW-0732">Signal</keyword>
<dbReference type="GO" id="GO:0015276">
    <property type="term" value="F:ligand-gated monoatomic ion channel activity"/>
    <property type="evidence" value="ECO:0007669"/>
    <property type="project" value="InterPro"/>
</dbReference>
<proteinExistence type="inferred from homology"/>
<keyword evidence="8" id="KW-0325">Glycoprotein</keyword>
<evidence type="ECO:0000256" key="4">
    <source>
        <dbReference type="ARBA" id="ARBA00022692"/>
    </source>
</evidence>
<dbReference type="OrthoDB" id="6430908at2759"/>
<evidence type="ECO:0000256" key="3">
    <source>
        <dbReference type="ARBA" id="ARBA00022475"/>
    </source>
</evidence>
<dbReference type="PANTHER" id="PTHR42643">
    <property type="entry name" value="IONOTROPIC RECEPTOR 20A-RELATED"/>
    <property type="match status" value="1"/>
</dbReference>
<sequence length="666" mass="75873">MAIALVPLLATLVESSEEVNHHMLQCLHATAMRHFTPMSDIMVASDNTWFSEKHGTVVKKSAQITMPYLETDFWKELLQDLHETEIWSLSLHLQNKSGKKEVLPRKHGNYIIISPYHDHEAVVTDISHQIKKLSNSWDWNPRAKFAVLLQRIHMQENSTQQLAADIFADLWLSRVVNAVVMVPTPNKHSNAMGTAPALQMYTWFPYQPPGHCADVRDAVLLDQWVVDSKGNGKFHYNIPLFPNKIPTNFHGCPVTVSVFEFEPSVMKESSASTTFDEGTGIRLLHEIVRKGNMSAVYLEPSHAEHWGLPYGNGSWSGGLGQVIGGQADLLAAYSYYRCHIINEIECSIPYFIDQIRWYIPCAMPYPRWMSLTRVFSPSLWLSFLAVYIVFALLMWQAVTVSNRFSLQSTNNHAYTSLIKCLFNFWAVILEQSISNNPPRIAAIRVVLLVWVLFCMSMNTVYQTYLTSFLVDPGLQHQLSSADEVFNSGMEFGFPFRWKPFLTDLSGDRYRHTHNCKSFRECLNRTSFTHNFAFMGSAIATDYMIAAEFTSSDGKPLVCSFDQIFTIQLALMTVTKGFIFLDYLNRIVSQLMDAGVIEHWSDNIKFTAILASATEMDLLAGEYTQLTLLHIQSAFYFLFLGYTVATIAFLLELTRYVKQLVCTPKRK</sequence>
<dbReference type="EMBL" id="NEVH01024949">
    <property type="protein sequence ID" value="PNF16419.1"/>
    <property type="molecule type" value="Genomic_DNA"/>
</dbReference>
<feature type="chain" id="PRO_5014377774" description="Ionotropic glutamate receptor C-terminal domain-containing protein" evidence="10">
    <location>
        <begin position="16"/>
        <end position="666"/>
    </location>
</feature>
<dbReference type="InParanoid" id="A0A2J7PJC3"/>
<evidence type="ECO:0000259" key="11">
    <source>
        <dbReference type="Pfam" id="PF00060"/>
    </source>
</evidence>
<evidence type="ECO:0000313" key="12">
    <source>
        <dbReference type="EMBL" id="PNF16419.1"/>
    </source>
</evidence>
<dbReference type="GO" id="GO:0005886">
    <property type="term" value="C:plasma membrane"/>
    <property type="evidence" value="ECO:0007669"/>
    <property type="project" value="UniProtKB-SubCell"/>
</dbReference>
<evidence type="ECO:0000256" key="6">
    <source>
        <dbReference type="ARBA" id="ARBA00023136"/>
    </source>
</evidence>
<feature type="transmembrane region" description="Helical" evidence="9">
    <location>
        <begin position="441"/>
        <end position="461"/>
    </location>
</feature>